<accession>A0AAE3VTT0</accession>
<evidence type="ECO:0000256" key="3">
    <source>
        <dbReference type="ARBA" id="ARBA00023125"/>
    </source>
</evidence>
<dbReference type="SUPFAM" id="SSF56349">
    <property type="entry name" value="DNA breaking-rejoining enzymes"/>
    <property type="match status" value="1"/>
</dbReference>
<dbReference type="RefSeq" id="WP_306887639.1">
    <property type="nucleotide sequence ID" value="NZ_JAUSUL010000008.1"/>
</dbReference>
<organism evidence="8 9">
    <name type="scientific">Amorphus orientalis</name>
    <dbReference type="NCBI Taxonomy" id="649198"/>
    <lineage>
        <taxon>Bacteria</taxon>
        <taxon>Pseudomonadati</taxon>
        <taxon>Pseudomonadota</taxon>
        <taxon>Alphaproteobacteria</taxon>
        <taxon>Hyphomicrobiales</taxon>
        <taxon>Amorphaceae</taxon>
        <taxon>Amorphus</taxon>
    </lineage>
</organism>
<evidence type="ECO:0000256" key="4">
    <source>
        <dbReference type="ARBA" id="ARBA00023172"/>
    </source>
</evidence>
<evidence type="ECO:0000256" key="2">
    <source>
        <dbReference type="ARBA" id="ARBA00022908"/>
    </source>
</evidence>
<dbReference type="InterPro" id="IPR053876">
    <property type="entry name" value="Phage_int_M"/>
</dbReference>
<comment type="similarity">
    <text evidence="1">Belongs to the 'phage' integrase family.</text>
</comment>
<dbReference type="GO" id="GO:0015074">
    <property type="term" value="P:DNA integration"/>
    <property type="evidence" value="ECO:0007669"/>
    <property type="project" value="UniProtKB-KW"/>
</dbReference>
<dbReference type="InterPro" id="IPR044068">
    <property type="entry name" value="CB"/>
</dbReference>
<evidence type="ECO:0000313" key="9">
    <source>
        <dbReference type="Proteomes" id="UP001229244"/>
    </source>
</evidence>
<gene>
    <name evidence="8" type="ORF">J2S73_004197</name>
</gene>
<keyword evidence="2" id="KW-0229">DNA integration</keyword>
<dbReference type="GO" id="GO:0003677">
    <property type="term" value="F:DNA binding"/>
    <property type="evidence" value="ECO:0007669"/>
    <property type="project" value="UniProtKB-UniRule"/>
</dbReference>
<dbReference type="Pfam" id="PF22022">
    <property type="entry name" value="Phage_int_M"/>
    <property type="match status" value="1"/>
</dbReference>
<protein>
    <submittedName>
        <fullName evidence="8">Integrase</fullName>
    </submittedName>
</protein>
<dbReference type="PROSITE" id="PS51898">
    <property type="entry name" value="TYR_RECOMBINASE"/>
    <property type="match status" value="1"/>
</dbReference>
<evidence type="ECO:0000259" key="7">
    <source>
        <dbReference type="PROSITE" id="PS51900"/>
    </source>
</evidence>
<dbReference type="InterPro" id="IPR010998">
    <property type="entry name" value="Integrase_recombinase_N"/>
</dbReference>
<comment type="caution">
    <text evidence="8">The sequence shown here is derived from an EMBL/GenBank/DDBJ whole genome shotgun (WGS) entry which is preliminary data.</text>
</comment>
<dbReference type="Pfam" id="PF13356">
    <property type="entry name" value="Arm-DNA-bind_3"/>
    <property type="match status" value="1"/>
</dbReference>
<name>A0AAE3VTT0_9HYPH</name>
<dbReference type="PANTHER" id="PTHR30629">
    <property type="entry name" value="PROPHAGE INTEGRASE"/>
    <property type="match status" value="1"/>
</dbReference>
<keyword evidence="9" id="KW-1185">Reference proteome</keyword>
<keyword evidence="4" id="KW-0233">DNA recombination</keyword>
<dbReference type="AlphaFoldDB" id="A0AAE3VTT0"/>
<dbReference type="Proteomes" id="UP001229244">
    <property type="component" value="Unassembled WGS sequence"/>
</dbReference>
<keyword evidence="3 5" id="KW-0238">DNA-binding</keyword>
<reference evidence="8" key="1">
    <citation type="submission" date="2023-07" db="EMBL/GenBank/DDBJ databases">
        <title>Genomic Encyclopedia of Type Strains, Phase IV (KMG-IV): sequencing the most valuable type-strain genomes for metagenomic binning, comparative biology and taxonomic classification.</title>
        <authorList>
            <person name="Goeker M."/>
        </authorList>
    </citation>
    <scope>NUCLEOTIDE SEQUENCE</scope>
    <source>
        <strain evidence="8">DSM 21202</strain>
    </source>
</reference>
<sequence>MALTDVAIRNMSPGDRDYKVTDKDGLYLLVRKNGSKLWRMNYTFDRKQKTASFGKYPSVSLAEARSKCAQARRDLADGFDPIARKQRAAEQTKLAEGNLFEAVAEEYLESLKHRGRTTDTIRLQQWVLMDVIGPKILKRPVSEIRAAEVLEVLRKIESSGRIETAHRARHAMSAVFRLAITTDRAERNPADAVKGLLKTRKAKHHPAIVDIAPLRTLLKTIDDYRGHPTMRLTTLFLAYTFTRPGEVRLSTWDEIDYEDDVWRIHPERMKMRRPHEVPLTSSTRKILRDARALRAHSEGYIFPSIRSSSKPIARGSLSRMMGLIGYRGQMTPHGFRSTASSILNERGYRKEAIELQLAHEEEDEVRRAYNRARYWDERVEMMRDWARILDDLRTG</sequence>
<dbReference type="CDD" id="cd00801">
    <property type="entry name" value="INT_P4_C"/>
    <property type="match status" value="1"/>
</dbReference>
<dbReference type="GO" id="GO:0006310">
    <property type="term" value="P:DNA recombination"/>
    <property type="evidence" value="ECO:0007669"/>
    <property type="project" value="UniProtKB-KW"/>
</dbReference>
<evidence type="ECO:0000256" key="1">
    <source>
        <dbReference type="ARBA" id="ARBA00008857"/>
    </source>
</evidence>
<dbReference type="InterPro" id="IPR002104">
    <property type="entry name" value="Integrase_catalytic"/>
</dbReference>
<dbReference type="Gene3D" id="1.10.150.130">
    <property type="match status" value="1"/>
</dbReference>
<evidence type="ECO:0000256" key="5">
    <source>
        <dbReference type="PROSITE-ProRule" id="PRU01248"/>
    </source>
</evidence>
<feature type="domain" description="Tyr recombinase" evidence="6">
    <location>
        <begin position="204"/>
        <end position="382"/>
    </location>
</feature>
<feature type="domain" description="Core-binding (CB)" evidence="7">
    <location>
        <begin position="98"/>
        <end position="180"/>
    </location>
</feature>
<evidence type="ECO:0000259" key="6">
    <source>
        <dbReference type="PROSITE" id="PS51898"/>
    </source>
</evidence>
<proteinExistence type="inferred from homology"/>
<dbReference type="InterPro" id="IPR025166">
    <property type="entry name" value="Integrase_DNA_bind_dom"/>
</dbReference>
<dbReference type="PROSITE" id="PS51900">
    <property type="entry name" value="CB"/>
    <property type="match status" value="1"/>
</dbReference>
<dbReference type="InterPro" id="IPR013762">
    <property type="entry name" value="Integrase-like_cat_sf"/>
</dbReference>
<dbReference type="Gene3D" id="1.10.443.10">
    <property type="entry name" value="Intergrase catalytic core"/>
    <property type="match status" value="1"/>
</dbReference>
<dbReference type="InterPro" id="IPR050808">
    <property type="entry name" value="Phage_Integrase"/>
</dbReference>
<dbReference type="InterPro" id="IPR011010">
    <property type="entry name" value="DNA_brk_join_enz"/>
</dbReference>
<dbReference type="InterPro" id="IPR038488">
    <property type="entry name" value="Integrase_DNA-bd_sf"/>
</dbReference>
<dbReference type="PANTHER" id="PTHR30629:SF2">
    <property type="entry name" value="PROPHAGE INTEGRASE INTS-RELATED"/>
    <property type="match status" value="1"/>
</dbReference>
<dbReference type="Gene3D" id="3.30.160.390">
    <property type="entry name" value="Integrase, DNA-binding domain"/>
    <property type="match status" value="1"/>
</dbReference>
<dbReference type="EMBL" id="JAUSUL010000008">
    <property type="protein sequence ID" value="MDQ0317710.1"/>
    <property type="molecule type" value="Genomic_DNA"/>
</dbReference>
<evidence type="ECO:0000313" key="8">
    <source>
        <dbReference type="EMBL" id="MDQ0317710.1"/>
    </source>
</evidence>
<dbReference type="Pfam" id="PF00589">
    <property type="entry name" value="Phage_integrase"/>
    <property type="match status" value="1"/>
</dbReference>